<sequence length="42" mass="4490">MLSQGPSFCSPFSLSQFVSCTIPPVFCSLIIVENGPCLDILV</sequence>
<evidence type="ECO:0000313" key="1">
    <source>
        <dbReference type="EMBL" id="JAH27708.1"/>
    </source>
</evidence>
<reference evidence="1" key="2">
    <citation type="journal article" date="2015" name="Fish Shellfish Immunol.">
        <title>Early steps in the European eel (Anguilla anguilla)-Vibrio vulnificus interaction in the gills: Role of the RtxA13 toxin.</title>
        <authorList>
            <person name="Callol A."/>
            <person name="Pajuelo D."/>
            <person name="Ebbesson L."/>
            <person name="Teles M."/>
            <person name="MacKenzie S."/>
            <person name="Amaro C."/>
        </authorList>
    </citation>
    <scope>NUCLEOTIDE SEQUENCE</scope>
</reference>
<name>A0A0E9RH69_ANGAN</name>
<dbReference type="EMBL" id="GBXM01080869">
    <property type="protein sequence ID" value="JAH27708.1"/>
    <property type="molecule type" value="Transcribed_RNA"/>
</dbReference>
<dbReference type="AlphaFoldDB" id="A0A0E9RH69"/>
<proteinExistence type="predicted"/>
<reference evidence="1" key="1">
    <citation type="submission" date="2014-11" db="EMBL/GenBank/DDBJ databases">
        <authorList>
            <person name="Amaro Gonzalez C."/>
        </authorList>
    </citation>
    <scope>NUCLEOTIDE SEQUENCE</scope>
</reference>
<organism evidence="1">
    <name type="scientific">Anguilla anguilla</name>
    <name type="common">European freshwater eel</name>
    <name type="synonym">Muraena anguilla</name>
    <dbReference type="NCBI Taxonomy" id="7936"/>
    <lineage>
        <taxon>Eukaryota</taxon>
        <taxon>Metazoa</taxon>
        <taxon>Chordata</taxon>
        <taxon>Craniata</taxon>
        <taxon>Vertebrata</taxon>
        <taxon>Euteleostomi</taxon>
        <taxon>Actinopterygii</taxon>
        <taxon>Neopterygii</taxon>
        <taxon>Teleostei</taxon>
        <taxon>Anguilliformes</taxon>
        <taxon>Anguillidae</taxon>
        <taxon>Anguilla</taxon>
    </lineage>
</organism>
<protein>
    <submittedName>
        <fullName evidence="1">Uncharacterized protein</fullName>
    </submittedName>
</protein>
<accession>A0A0E9RH69</accession>